<reference evidence="1 2" key="1">
    <citation type="submission" date="2019-06" db="EMBL/GenBank/DDBJ databases">
        <title>Genomic Encyclopedia of Archaeal and Bacterial Type Strains, Phase II (KMG-II): from individual species to whole genera.</title>
        <authorList>
            <person name="Goeker M."/>
        </authorList>
    </citation>
    <scope>NUCLEOTIDE SEQUENCE [LARGE SCALE GENOMIC DNA]</scope>
    <source>
        <strain evidence="1 2">DSM 18423</strain>
    </source>
</reference>
<name>A0A543K9G1_9RHOB</name>
<accession>A0A543K9G1</accession>
<dbReference type="RefSeq" id="WP_142079491.1">
    <property type="nucleotide sequence ID" value="NZ_JBOFFA010000041.1"/>
</dbReference>
<evidence type="ECO:0000313" key="2">
    <source>
        <dbReference type="Proteomes" id="UP000320582"/>
    </source>
</evidence>
<evidence type="ECO:0000313" key="1">
    <source>
        <dbReference type="EMBL" id="TQM91716.1"/>
    </source>
</evidence>
<comment type="caution">
    <text evidence="1">The sequence shown here is derived from an EMBL/GenBank/DDBJ whole genome shotgun (WGS) entry which is preliminary data.</text>
</comment>
<gene>
    <name evidence="1" type="ORF">BD293_0291</name>
</gene>
<protein>
    <submittedName>
        <fullName evidence="1">Uncharacterized protein</fullName>
    </submittedName>
</protein>
<sequence length="60" mass="6856">MTRHLIDTARTSLNTRLKQFIQIARNSAPHGSTKTLIARMRAHPDQRLSAYTRIARGRKA</sequence>
<proteinExistence type="predicted"/>
<dbReference type="EMBL" id="VFPT01000001">
    <property type="protein sequence ID" value="TQM91716.1"/>
    <property type="molecule type" value="Genomic_DNA"/>
</dbReference>
<keyword evidence="2" id="KW-1185">Reference proteome</keyword>
<organism evidence="1 2">
    <name type="scientific">Roseinatronobacter monicus</name>
    <dbReference type="NCBI Taxonomy" id="393481"/>
    <lineage>
        <taxon>Bacteria</taxon>
        <taxon>Pseudomonadati</taxon>
        <taxon>Pseudomonadota</taxon>
        <taxon>Alphaproteobacteria</taxon>
        <taxon>Rhodobacterales</taxon>
        <taxon>Paracoccaceae</taxon>
        <taxon>Roseinatronobacter</taxon>
    </lineage>
</organism>
<dbReference type="AlphaFoldDB" id="A0A543K9G1"/>
<dbReference type="OrthoDB" id="7874235at2"/>
<dbReference type="Proteomes" id="UP000320582">
    <property type="component" value="Unassembled WGS sequence"/>
</dbReference>